<dbReference type="PANTHER" id="PTHR35011:SF2">
    <property type="entry name" value="2,3-DIKETO-L-GULONATE TRAP TRANSPORTER SMALL PERMEASE PROTEIN YIAM"/>
    <property type="match status" value="1"/>
</dbReference>
<dbReference type="EMBL" id="FOHO01000024">
    <property type="protein sequence ID" value="SEU07671.1"/>
    <property type="molecule type" value="Genomic_DNA"/>
</dbReference>
<dbReference type="AlphaFoldDB" id="A0A1I0JCY3"/>
<keyword evidence="12" id="KW-1185">Reference proteome</keyword>
<dbReference type="InterPro" id="IPR007387">
    <property type="entry name" value="TRAP_DctQ"/>
</dbReference>
<keyword evidence="2 9" id="KW-0813">Transport</keyword>
<feature type="transmembrane region" description="Helical" evidence="9">
    <location>
        <begin position="54"/>
        <end position="71"/>
    </location>
</feature>
<evidence type="ECO:0000256" key="9">
    <source>
        <dbReference type="RuleBase" id="RU369079"/>
    </source>
</evidence>
<evidence type="ECO:0000259" key="10">
    <source>
        <dbReference type="Pfam" id="PF04290"/>
    </source>
</evidence>
<evidence type="ECO:0000313" key="11">
    <source>
        <dbReference type="EMBL" id="SEU07671.1"/>
    </source>
</evidence>
<sequence length="180" mass="20534">MKRLIAVLNWTNLTICAGLRWLTILLMAAITLNVFAGVFWRYVLNSSLPWYEEAGKYMMFWLVFAAAPIVLKNRGQIALDIIPNLLPPRIRNLNYLIIYLVVLGLMCVFVWQGYSIAWVARKQQPSSFELSFFWIYFAIPFGSAIMALISLEFSLSALLGIFRPDEVDLEPGSMIDNSLS</sequence>
<evidence type="ECO:0000256" key="5">
    <source>
        <dbReference type="ARBA" id="ARBA00022692"/>
    </source>
</evidence>
<evidence type="ECO:0000256" key="4">
    <source>
        <dbReference type="ARBA" id="ARBA00022519"/>
    </source>
</evidence>
<keyword evidence="5 9" id="KW-0812">Transmembrane</keyword>
<feature type="transmembrane region" description="Helical" evidence="9">
    <location>
        <begin position="92"/>
        <end position="114"/>
    </location>
</feature>
<dbReference type="Proteomes" id="UP000199180">
    <property type="component" value="Unassembled WGS sequence"/>
</dbReference>
<proteinExistence type="inferred from homology"/>
<comment type="subunit">
    <text evidence="9">The complex comprises the extracytoplasmic solute receptor protein and the two transmembrane proteins.</text>
</comment>
<feature type="transmembrane region" description="Helical" evidence="9">
    <location>
        <begin position="134"/>
        <end position="155"/>
    </location>
</feature>
<dbReference type="STRING" id="364199.SAMN04489858_12410"/>
<evidence type="ECO:0000256" key="3">
    <source>
        <dbReference type="ARBA" id="ARBA00022475"/>
    </source>
</evidence>
<dbReference type="Pfam" id="PF04290">
    <property type="entry name" value="DctQ"/>
    <property type="match status" value="1"/>
</dbReference>
<comment type="subcellular location">
    <subcellularLocation>
        <location evidence="1 9">Cell inner membrane</location>
        <topology evidence="1 9">Multi-pass membrane protein</topology>
    </subcellularLocation>
</comment>
<feature type="transmembrane region" description="Helical" evidence="9">
    <location>
        <begin position="21"/>
        <end position="42"/>
    </location>
</feature>
<dbReference type="RefSeq" id="WP_090738037.1">
    <property type="nucleotide sequence ID" value="NZ_FOHO01000024.1"/>
</dbReference>
<dbReference type="OrthoDB" id="4964541at2"/>
<comment type="function">
    <text evidence="9">Part of the tripartite ATP-independent periplasmic (TRAP) transport system.</text>
</comment>
<name>A0A1I0JCY3_9RHOB</name>
<evidence type="ECO:0000256" key="7">
    <source>
        <dbReference type="ARBA" id="ARBA00023136"/>
    </source>
</evidence>
<dbReference type="GO" id="GO:0022857">
    <property type="term" value="F:transmembrane transporter activity"/>
    <property type="evidence" value="ECO:0007669"/>
    <property type="project" value="UniProtKB-UniRule"/>
</dbReference>
<keyword evidence="4 9" id="KW-0997">Cell inner membrane</keyword>
<gene>
    <name evidence="11" type="ORF">SAMN04489858_12410</name>
</gene>
<reference evidence="11 12" key="1">
    <citation type="submission" date="2016-10" db="EMBL/GenBank/DDBJ databases">
        <authorList>
            <person name="de Groot N.N."/>
        </authorList>
    </citation>
    <scope>NUCLEOTIDE SEQUENCE [LARGE SCALE GENOMIC DNA]</scope>
    <source>
        <strain evidence="11 12">DSM 17862</strain>
    </source>
</reference>
<evidence type="ECO:0000256" key="1">
    <source>
        <dbReference type="ARBA" id="ARBA00004429"/>
    </source>
</evidence>
<evidence type="ECO:0000256" key="8">
    <source>
        <dbReference type="ARBA" id="ARBA00038436"/>
    </source>
</evidence>
<evidence type="ECO:0000256" key="2">
    <source>
        <dbReference type="ARBA" id="ARBA00022448"/>
    </source>
</evidence>
<organism evidence="11 12">
    <name type="scientific">Paracoccus homiensis</name>
    <dbReference type="NCBI Taxonomy" id="364199"/>
    <lineage>
        <taxon>Bacteria</taxon>
        <taxon>Pseudomonadati</taxon>
        <taxon>Pseudomonadota</taxon>
        <taxon>Alphaproteobacteria</taxon>
        <taxon>Rhodobacterales</taxon>
        <taxon>Paracoccaceae</taxon>
        <taxon>Paracoccus</taxon>
    </lineage>
</organism>
<comment type="similarity">
    <text evidence="8 9">Belongs to the TRAP transporter small permease family.</text>
</comment>
<keyword evidence="7 9" id="KW-0472">Membrane</keyword>
<accession>A0A1I0JCY3</accession>
<protein>
    <recommendedName>
        <fullName evidence="9">TRAP transporter small permease protein</fullName>
    </recommendedName>
</protein>
<dbReference type="GO" id="GO:0005886">
    <property type="term" value="C:plasma membrane"/>
    <property type="evidence" value="ECO:0007669"/>
    <property type="project" value="UniProtKB-SubCell"/>
</dbReference>
<dbReference type="GO" id="GO:0015740">
    <property type="term" value="P:C4-dicarboxylate transport"/>
    <property type="evidence" value="ECO:0007669"/>
    <property type="project" value="TreeGrafter"/>
</dbReference>
<keyword evidence="6 9" id="KW-1133">Transmembrane helix</keyword>
<feature type="domain" description="Tripartite ATP-independent periplasmic transporters DctQ component" evidence="10">
    <location>
        <begin position="31"/>
        <end position="157"/>
    </location>
</feature>
<dbReference type="InterPro" id="IPR055348">
    <property type="entry name" value="DctQ"/>
</dbReference>
<dbReference type="PANTHER" id="PTHR35011">
    <property type="entry name" value="2,3-DIKETO-L-GULONATE TRAP TRANSPORTER SMALL PERMEASE PROTEIN YIAM"/>
    <property type="match status" value="1"/>
</dbReference>
<keyword evidence="3" id="KW-1003">Cell membrane</keyword>
<evidence type="ECO:0000313" key="12">
    <source>
        <dbReference type="Proteomes" id="UP000199180"/>
    </source>
</evidence>
<evidence type="ECO:0000256" key="6">
    <source>
        <dbReference type="ARBA" id="ARBA00022989"/>
    </source>
</evidence>